<evidence type="ECO:0000256" key="1">
    <source>
        <dbReference type="ARBA" id="ARBA00022603"/>
    </source>
</evidence>
<dbReference type="InterPro" id="IPR055135">
    <property type="entry name" value="PRMT_dom"/>
</dbReference>
<reference evidence="7" key="1">
    <citation type="submission" date="2022-03" db="EMBL/GenBank/DDBJ databases">
        <authorList>
            <person name="Martin H S."/>
        </authorList>
    </citation>
    <scope>NUCLEOTIDE SEQUENCE</scope>
</reference>
<keyword evidence="1 4" id="KW-0489">Methyltransferase</keyword>
<evidence type="ECO:0000256" key="4">
    <source>
        <dbReference type="PROSITE-ProRule" id="PRU01015"/>
    </source>
</evidence>
<dbReference type="Gene3D" id="3.40.50.150">
    <property type="entry name" value="Vaccinia Virus protein VP39"/>
    <property type="match status" value="1"/>
</dbReference>
<feature type="domain" description="Methyltransferase" evidence="5">
    <location>
        <begin position="46"/>
        <end position="144"/>
    </location>
</feature>
<dbReference type="EMBL" id="OW152826">
    <property type="protein sequence ID" value="CAH2042309.1"/>
    <property type="molecule type" value="Genomic_DNA"/>
</dbReference>
<keyword evidence="8" id="KW-1185">Reference proteome</keyword>
<name>A0ABN8I0M0_9NEOP</name>
<keyword evidence="3 4" id="KW-0949">S-adenosyl-L-methionine</keyword>
<evidence type="ECO:0000313" key="7">
    <source>
        <dbReference type="EMBL" id="CAH2042309.1"/>
    </source>
</evidence>
<dbReference type="PANTHER" id="PTHR11006:SF122">
    <property type="entry name" value="ARGININE METHYLTRANSFERASE 8"/>
    <property type="match status" value="1"/>
</dbReference>
<dbReference type="PANTHER" id="PTHR11006">
    <property type="entry name" value="PROTEIN ARGININE N-METHYLTRANSFERASE"/>
    <property type="match status" value="1"/>
</dbReference>
<dbReference type="CDD" id="cd02440">
    <property type="entry name" value="AdoMet_MTases"/>
    <property type="match status" value="1"/>
</dbReference>
<evidence type="ECO:0000259" key="5">
    <source>
        <dbReference type="Pfam" id="PF13649"/>
    </source>
</evidence>
<feature type="domain" description="Protein arginine N-methyltransferase" evidence="6">
    <location>
        <begin position="150"/>
        <end position="311"/>
    </location>
</feature>
<accession>A0ABN8I0M0</accession>
<evidence type="ECO:0000259" key="6">
    <source>
        <dbReference type="Pfam" id="PF22528"/>
    </source>
</evidence>
<dbReference type="InterPro" id="IPR025799">
    <property type="entry name" value="Arg_MeTrfase"/>
</dbReference>
<sequence>MDCNNEYFTSYEDLEIHRLMLDDSSRTETYRMAIDNNKEYFRNRVVMDVGCGTGILSLFCAQAGAKKVYAVEASNIAIIAKEIIKENGFENVVEVIQGKVEDIELPNNIKVDAIVSEWMGFYLLHEGMLNSVLAARDKFLKNGGEMFPESATMYVAPCSVPSLYHKWKEFHGVSMGAFAKYLRMEKHNKPEIMQVQSEDLLGDKVSFGWINLKEDNVTDLQTFKIEHVVGVNRNGKYQGLCIWFDCTFPQLSEEFEQIVLSTSPQSPSTHWKQTVILLPEEQDVEDGEPIAFQLDMFRDNLNERRYNIQVSLLDPNEVEHPVPCSCDMTKCILTKAFIMQQVEQPVQKITHEENSNNILEYDDIDD</sequence>
<evidence type="ECO:0008006" key="9">
    <source>
        <dbReference type="Google" id="ProtNLM"/>
    </source>
</evidence>
<keyword evidence="2 4" id="KW-0808">Transferase</keyword>
<dbReference type="Proteomes" id="UP000837857">
    <property type="component" value="Chromosome 14"/>
</dbReference>
<dbReference type="InterPro" id="IPR029063">
    <property type="entry name" value="SAM-dependent_MTases_sf"/>
</dbReference>
<protein>
    <recommendedName>
        <fullName evidence="9">Protein arginine methyltransferase 6</fullName>
    </recommendedName>
</protein>
<dbReference type="PROSITE" id="PS51678">
    <property type="entry name" value="SAM_MT_PRMT"/>
    <property type="match status" value="1"/>
</dbReference>
<dbReference type="Pfam" id="PF13649">
    <property type="entry name" value="Methyltransf_25"/>
    <property type="match status" value="1"/>
</dbReference>
<evidence type="ECO:0000256" key="2">
    <source>
        <dbReference type="ARBA" id="ARBA00022679"/>
    </source>
</evidence>
<feature type="non-terminal residue" evidence="7">
    <location>
        <position position="1"/>
    </location>
</feature>
<dbReference type="InterPro" id="IPR041698">
    <property type="entry name" value="Methyltransf_25"/>
</dbReference>
<dbReference type="SUPFAM" id="SSF53335">
    <property type="entry name" value="S-adenosyl-L-methionine-dependent methyltransferases"/>
    <property type="match status" value="1"/>
</dbReference>
<proteinExistence type="predicted"/>
<dbReference type="Pfam" id="PF22528">
    <property type="entry name" value="PRMT_C"/>
    <property type="match status" value="1"/>
</dbReference>
<dbReference type="Gene3D" id="2.70.160.11">
    <property type="entry name" value="Hnrnp arginine n-methyltransferase1"/>
    <property type="match status" value="1"/>
</dbReference>
<gene>
    <name evidence="7" type="ORF">IPOD504_LOCUS3728</name>
</gene>
<evidence type="ECO:0000313" key="8">
    <source>
        <dbReference type="Proteomes" id="UP000837857"/>
    </source>
</evidence>
<organism evidence="7 8">
    <name type="scientific">Iphiclides podalirius</name>
    <name type="common">scarce swallowtail</name>
    <dbReference type="NCBI Taxonomy" id="110791"/>
    <lineage>
        <taxon>Eukaryota</taxon>
        <taxon>Metazoa</taxon>
        <taxon>Ecdysozoa</taxon>
        <taxon>Arthropoda</taxon>
        <taxon>Hexapoda</taxon>
        <taxon>Insecta</taxon>
        <taxon>Pterygota</taxon>
        <taxon>Neoptera</taxon>
        <taxon>Endopterygota</taxon>
        <taxon>Lepidoptera</taxon>
        <taxon>Glossata</taxon>
        <taxon>Ditrysia</taxon>
        <taxon>Papilionoidea</taxon>
        <taxon>Papilionidae</taxon>
        <taxon>Papilioninae</taxon>
        <taxon>Iphiclides</taxon>
    </lineage>
</organism>
<evidence type="ECO:0000256" key="3">
    <source>
        <dbReference type="ARBA" id="ARBA00022691"/>
    </source>
</evidence>